<keyword evidence="2" id="KW-1185">Reference proteome</keyword>
<name>A0ACC5Z5Y5_9TELE</name>
<evidence type="ECO:0000313" key="1">
    <source>
        <dbReference type="EMBL" id="MCJ8743515.1"/>
    </source>
</evidence>
<comment type="caution">
    <text evidence="1">The sequence shown here is derived from an EMBL/GenBank/DDBJ whole genome shotgun (WGS) entry which is preliminary data.</text>
</comment>
<reference evidence="1" key="1">
    <citation type="submission" date="2020-02" db="EMBL/GenBank/DDBJ databases">
        <title>Genome sequencing of the panga catfish, Pangasius djambal.</title>
        <authorList>
            <person name="Wen M."/>
            <person name="Zahm M."/>
            <person name="Roques C."/>
            <person name="Cabau C."/>
            <person name="Klopp C."/>
            <person name="Donnadieu C."/>
            <person name="Jouanno E."/>
            <person name="Avarre J.-C."/>
            <person name="Campet M."/>
            <person name="Ha T."/>
            <person name="Dugue R."/>
            <person name="Lampietro C."/>
            <person name="Louis A."/>
            <person name="Herpin A."/>
            <person name="Echchiki A."/>
            <person name="Berthelot C."/>
            <person name="Parey E."/>
            <person name="Roest-Crollius H."/>
            <person name="Braasch I."/>
            <person name="Postlethwait J.H."/>
            <person name="Bobe J."/>
            <person name="Montfort J."/>
            <person name="Bouchez O."/>
            <person name="Begum T."/>
            <person name="Schartl M."/>
            <person name="Gustiano R."/>
            <person name="Guiguen Y."/>
        </authorList>
    </citation>
    <scope>NUCLEOTIDE SEQUENCE</scope>
    <source>
        <strain evidence="1">Pdj_M5554</strain>
    </source>
</reference>
<sequence length="1043" mass="115841">MMARSFLLCFAALLVHGCVWAAGSYTPPTHTQHARAVSRHRNWCAYVAMKSVSCVMEDGVETYVKPDYQHCGWGQCSRVVVYRTYRRPKYKIAYKMVTEMEWKCCPGYSGEDCSNGSSGDSQFNSSGPSTSGSSTGNEQRGGEGRGESDKIIQLEEKIQSLTKELRDTQSALQGVNQRIQEDSRWSQGVHIGGQNPADAAHPEMRETINSIQTKLDLLDNMTQVHNRTLISINNHLVSNSNSTGNGLDRGGQYSTLKDEILWELERRITLSCSACQSGVETIQQQQQEDRERIHALEKHISVMEQQHRQTVEVLQRDLAHSQSCCDSTVNLERRVGALEKKVNSTAESYDILHERIEKELKGTTGNIGRGKVSEEKLNSRLRDLERRLNGTMRKAEQKCSHTGSSMKELLQREISKIQSSVLNQNHDHGLRFSNIELNMRGVKDSVDDHKVRITQLENKTSVFDKKLTSAVVSCADTCASQGQQNKTEDTVKTLEWKVIANKEDIQRFDTRLKDLSVSGDSMMNRISDLSHNVQEITALMGENGENFNKIVTDMEILKSNCGVCSSAFRDIENELSNLRNTTISTFKRYQSEFTNLQRKVNSGESACSQVCSNLQEEVGKLKEDVEKCQNQCQISMTERQKHIDGQKVIISALGKELQSIQGELSGIKLTFSSINDTLEGLGHTIQRHGSTITDLGISKNTIFLQIDEIHSGLDEHIEYTREQFKNISHNIQKFSSNLLVEIGECRHGGEELEKRLLKMENVCGRLDSLSENLQHIKNIISGHVSGLWTYVNGLNATVITQGEVIHNIESEHLENIHGKMNNLNSTLLDFLKEFQTFTEQDFTGPPGPQGERGHQGLPGPIGPPGRQGPQGIPGKEGPIGEPGPRGEEGPPGEDAKVPRLSFSAALTRPRVGAGTIVFNKVFVNEGMSYSPRTGIFTAPVSGRYFFSAVLTGQKNMKIEAVLSKSNYGIARGDSTGYQPEGLEKPMAETRNSPGSLVIFNIILPLEVGDTVCIDLVTGKLADSVEPLTMFSGMLLYENVDAVL</sequence>
<dbReference type="Proteomes" id="UP000830395">
    <property type="component" value="Chromosome 19"/>
</dbReference>
<proteinExistence type="predicted"/>
<gene>
    <name evidence="1" type="ORF">PDJAM_G00094790</name>
</gene>
<evidence type="ECO:0000313" key="2">
    <source>
        <dbReference type="Proteomes" id="UP000830395"/>
    </source>
</evidence>
<dbReference type="EMBL" id="CM040993">
    <property type="protein sequence ID" value="MCJ8743515.1"/>
    <property type="molecule type" value="Genomic_DNA"/>
</dbReference>
<protein>
    <submittedName>
        <fullName evidence="1">Uncharacterized protein</fullName>
    </submittedName>
</protein>
<organism evidence="1 2">
    <name type="scientific">Pangasius djambal</name>
    <dbReference type="NCBI Taxonomy" id="1691987"/>
    <lineage>
        <taxon>Eukaryota</taxon>
        <taxon>Metazoa</taxon>
        <taxon>Chordata</taxon>
        <taxon>Craniata</taxon>
        <taxon>Vertebrata</taxon>
        <taxon>Euteleostomi</taxon>
        <taxon>Actinopterygii</taxon>
        <taxon>Neopterygii</taxon>
        <taxon>Teleostei</taxon>
        <taxon>Ostariophysi</taxon>
        <taxon>Siluriformes</taxon>
        <taxon>Pangasiidae</taxon>
        <taxon>Pangasius</taxon>
    </lineage>
</organism>
<accession>A0ACC5Z5Y5</accession>